<dbReference type="InterPro" id="IPR012577">
    <property type="entry name" value="NIPSNAP"/>
</dbReference>
<dbReference type="STRING" id="192904.SAMN04488514_11666"/>
<evidence type="ECO:0000256" key="1">
    <source>
        <dbReference type="SAM" id="SignalP"/>
    </source>
</evidence>
<dbReference type="Gene3D" id="3.30.70.100">
    <property type="match status" value="2"/>
</dbReference>
<evidence type="ECO:0000313" key="3">
    <source>
        <dbReference type="EMBL" id="SDM88078.1"/>
    </source>
</evidence>
<feature type="chain" id="PRO_5011736163" evidence="1">
    <location>
        <begin position="24"/>
        <end position="253"/>
    </location>
</feature>
<dbReference type="InterPro" id="IPR011008">
    <property type="entry name" value="Dimeric_a/b-barrel"/>
</dbReference>
<proteinExistence type="predicted"/>
<evidence type="ECO:0000313" key="4">
    <source>
        <dbReference type="Proteomes" id="UP000199440"/>
    </source>
</evidence>
<evidence type="ECO:0000259" key="2">
    <source>
        <dbReference type="Pfam" id="PF07978"/>
    </source>
</evidence>
<feature type="signal peptide" evidence="1">
    <location>
        <begin position="1"/>
        <end position="23"/>
    </location>
</feature>
<keyword evidence="1" id="KW-0732">Signal</keyword>
<dbReference type="Proteomes" id="UP000199440">
    <property type="component" value="Unassembled WGS sequence"/>
</dbReference>
<dbReference type="Pfam" id="PF07978">
    <property type="entry name" value="NIPSNAP"/>
    <property type="match status" value="1"/>
</dbReference>
<accession>A0A1G9WUE6</accession>
<feature type="domain" description="NIPSNAP" evidence="2">
    <location>
        <begin position="154"/>
        <end position="252"/>
    </location>
</feature>
<keyword evidence="4" id="KW-1185">Reference proteome</keyword>
<gene>
    <name evidence="3" type="ORF">SAMN04488514_11666</name>
</gene>
<dbReference type="AlphaFoldDB" id="A0A1G9WUE6"/>
<organism evidence="3 4">
    <name type="scientific">Kriegella aquimaris</name>
    <dbReference type="NCBI Taxonomy" id="192904"/>
    <lineage>
        <taxon>Bacteria</taxon>
        <taxon>Pseudomonadati</taxon>
        <taxon>Bacteroidota</taxon>
        <taxon>Flavobacteriia</taxon>
        <taxon>Flavobacteriales</taxon>
        <taxon>Flavobacteriaceae</taxon>
        <taxon>Kriegella</taxon>
    </lineage>
</organism>
<reference evidence="3 4" key="1">
    <citation type="submission" date="2016-10" db="EMBL/GenBank/DDBJ databases">
        <authorList>
            <person name="de Groot N.N."/>
        </authorList>
    </citation>
    <scope>NUCLEOTIDE SEQUENCE [LARGE SCALE GENOMIC DNA]</scope>
    <source>
        <strain evidence="3 4">DSM 19886</strain>
    </source>
</reference>
<dbReference type="OrthoDB" id="192769at2"/>
<dbReference type="EMBL" id="FNGV01000016">
    <property type="protein sequence ID" value="SDM88078.1"/>
    <property type="molecule type" value="Genomic_DNA"/>
</dbReference>
<sequence>MKRRKFLYSTMAAGAALPLTSFANQPTQETKEKELYEIRTYEMKFGASQQVLQSYLSDVLAPSLMRMGATTFKLYGELGNSAPTKIYALISYPNSEVYLKAQNLNNDGKYVTAAAKYNALPPEKTLYNRFSSSLLLAFDGMPKMMEPIDGASLFELRTYEGYSEDAVRRKIKMFNDGEIDIFLKTGLHPVFFGEMIVGPYRPCLTYMLNFKDMDEHDANWKRFSSNSDWESMKTKEEYANTVSNIRKIFLSPL</sequence>
<dbReference type="RefSeq" id="WP_089894796.1">
    <property type="nucleotide sequence ID" value="NZ_FNGV01000016.1"/>
</dbReference>
<dbReference type="SUPFAM" id="SSF54909">
    <property type="entry name" value="Dimeric alpha+beta barrel"/>
    <property type="match status" value="1"/>
</dbReference>
<name>A0A1G9WUE6_9FLAO</name>
<protein>
    <submittedName>
        <fullName evidence="3">NIPSNAP protein</fullName>
    </submittedName>
</protein>